<evidence type="ECO:0000313" key="2">
    <source>
        <dbReference type="EMBL" id="CAB5221685.1"/>
    </source>
</evidence>
<accession>A0A6J7WXR7</accession>
<feature type="transmembrane region" description="Helical" evidence="1">
    <location>
        <begin position="50"/>
        <end position="68"/>
    </location>
</feature>
<dbReference type="EMBL" id="LR798294">
    <property type="protein sequence ID" value="CAB5221685.1"/>
    <property type="molecule type" value="Genomic_DNA"/>
</dbReference>
<organism evidence="2">
    <name type="scientific">uncultured Caudovirales phage</name>
    <dbReference type="NCBI Taxonomy" id="2100421"/>
    <lineage>
        <taxon>Viruses</taxon>
        <taxon>Duplodnaviria</taxon>
        <taxon>Heunggongvirae</taxon>
        <taxon>Uroviricota</taxon>
        <taxon>Caudoviricetes</taxon>
        <taxon>Peduoviridae</taxon>
        <taxon>Maltschvirus</taxon>
        <taxon>Maltschvirus maltsch</taxon>
    </lineage>
</organism>
<sequence>MNELLRPTFEWIKDDWNSHPLRFTIELLAWCISIGCSITMASTVPNPPLLILYPIWIIGCAMYGWAAYTRKSFGMLANYLLLTTIDTIGLIRMIL</sequence>
<keyword evidence="1" id="KW-0812">Transmembrane</keyword>
<feature type="transmembrane region" description="Helical" evidence="1">
    <location>
        <begin position="75"/>
        <end position="94"/>
    </location>
</feature>
<keyword evidence="1" id="KW-1133">Transmembrane helix</keyword>
<evidence type="ECO:0000256" key="1">
    <source>
        <dbReference type="SAM" id="Phobius"/>
    </source>
</evidence>
<name>A0A6J7WXR7_9CAUD</name>
<gene>
    <name evidence="2" type="ORF">UFOVP242_23</name>
</gene>
<proteinExistence type="predicted"/>
<reference evidence="2" key="1">
    <citation type="submission" date="2020-05" db="EMBL/GenBank/DDBJ databases">
        <authorList>
            <person name="Chiriac C."/>
            <person name="Salcher M."/>
            <person name="Ghai R."/>
            <person name="Kavagutti S V."/>
        </authorList>
    </citation>
    <scope>NUCLEOTIDE SEQUENCE</scope>
</reference>
<keyword evidence="1" id="KW-0472">Membrane</keyword>
<protein>
    <submittedName>
        <fullName evidence="2">Uncharacterized protein</fullName>
    </submittedName>
</protein>
<feature type="transmembrane region" description="Helical" evidence="1">
    <location>
        <begin position="21"/>
        <end position="44"/>
    </location>
</feature>